<dbReference type="AlphaFoldDB" id="A0A1G1ZL86"/>
<accession>A0A1G1ZL86</accession>
<dbReference type="EMBL" id="MHJJ01000011">
    <property type="protein sequence ID" value="OGY65408.1"/>
    <property type="molecule type" value="Genomic_DNA"/>
</dbReference>
<gene>
    <name evidence="2" type="ORF">A3A16_03110</name>
</gene>
<evidence type="ECO:0000313" key="2">
    <source>
        <dbReference type="EMBL" id="OGY65408.1"/>
    </source>
</evidence>
<dbReference type="STRING" id="1798407.A3A16_03110"/>
<dbReference type="PROSITE" id="PS50878">
    <property type="entry name" value="RT_POL"/>
    <property type="match status" value="1"/>
</dbReference>
<protein>
    <recommendedName>
        <fullName evidence="1">Reverse transcriptase domain-containing protein</fullName>
    </recommendedName>
</protein>
<dbReference type="PANTHER" id="PTHR34047">
    <property type="entry name" value="NUCLEAR INTRON MATURASE 1, MITOCHONDRIAL-RELATED"/>
    <property type="match status" value="1"/>
</dbReference>
<dbReference type="Pfam" id="PF00078">
    <property type="entry name" value="RVT_1"/>
    <property type="match status" value="1"/>
</dbReference>
<sequence>MYVAVSFWIINKTPEGGGFISIVMKIQLLHKFEDIISLENLLEAWKEFVKGKRQKRDVQEFALNLMDNILSLHYDLVNHIYQHGGYQAFNICDPKPRRIHKASVRDRLLHHAIHRKLYLFFEKIFIADSFSSRENKGTHKAINRFRSLAYQVSKNNTKTCWVLKCDIKKFFASIDQNILIDILKSYIPDTEIMWLLEKVIHSFSTLKLDIGLPLGNLTSQLFVNIYMNQFDQFVKHRLKIKNYIRYADDFIALSSMRAPLIGSTSSPQVGLISRIDAFLKNNLKLFLHPDKLFIKTLASGVDFLGWIHFPDHRILRTATKRRMLRRIQRHLTPETFNSYLGLLKHGNTFKIVGKVTELSRCYN</sequence>
<dbReference type="PANTHER" id="PTHR34047:SF8">
    <property type="entry name" value="PROTEIN YKFC"/>
    <property type="match status" value="1"/>
</dbReference>
<dbReference type="SUPFAM" id="SSF56672">
    <property type="entry name" value="DNA/RNA polymerases"/>
    <property type="match status" value="1"/>
</dbReference>
<dbReference type="InterPro" id="IPR000477">
    <property type="entry name" value="RT_dom"/>
</dbReference>
<dbReference type="InterPro" id="IPR051083">
    <property type="entry name" value="GrpII_Intron_Splice-Mob/Def"/>
</dbReference>
<feature type="domain" description="Reverse transcriptase" evidence="1">
    <location>
        <begin position="80"/>
        <end position="308"/>
    </location>
</feature>
<name>A0A1G1ZL86_9BACT</name>
<proteinExistence type="predicted"/>
<evidence type="ECO:0000313" key="3">
    <source>
        <dbReference type="Proteomes" id="UP000177942"/>
    </source>
</evidence>
<comment type="caution">
    <text evidence="2">The sequence shown here is derived from an EMBL/GenBank/DDBJ whole genome shotgun (WGS) entry which is preliminary data.</text>
</comment>
<organism evidence="2 3">
    <name type="scientific">Candidatus Harrisonbacteria bacterium RIFCSPLOWO2_01_FULL_44_18</name>
    <dbReference type="NCBI Taxonomy" id="1798407"/>
    <lineage>
        <taxon>Bacteria</taxon>
        <taxon>Candidatus Harrisoniibacteriota</taxon>
    </lineage>
</organism>
<evidence type="ECO:0000259" key="1">
    <source>
        <dbReference type="PROSITE" id="PS50878"/>
    </source>
</evidence>
<reference evidence="2 3" key="1">
    <citation type="journal article" date="2016" name="Nat. Commun.">
        <title>Thousands of microbial genomes shed light on interconnected biogeochemical processes in an aquifer system.</title>
        <authorList>
            <person name="Anantharaman K."/>
            <person name="Brown C.T."/>
            <person name="Hug L.A."/>
            <person name="Sharon I."/>
            <person name="Castelle C.J."/>
            <person name="Probst A.J."/>
            <person name="Thomas B.C."/>
            <person name="Singh A."/>
            <person name="Wilkins M.J."/>
            <person name="Karaoz U."/>
            <person name="Brodie E.L."/>
            <person name="Williams K.H."/>
            <person name="Hubbard S.S."/>
            <person name="Banfield J.F."/>
        </authorList>
    </citation>
    <scope>NUCLEOTIDE SEQUENCE [LARGE SCALE GENOMIC DNA]</scope>
</reference>
<dbReference type="InterPro" id="IPR043502">
    <property type="entry name" value="DNA/RNA_pol_sf"/>
</dbReference>
<dbReference type="CDD" id="cd01651">
    <property type="entry name" value="RT_G2_intron"/>
    <property type="match status" value="1"/>
</dbReference>
<dbReference type="Proteomes" id="UP000177942">
    <property type="component" value="Unassembled WGS sequence"/>
</dbReference>